<evidence type="ECO:0000256" key="11">
    <source>
        <dbReference type="RuleBase" id="RU000488"/>
    </source>
</evidence>
<dbReference type="InterPro" id="IPR050391">
    <property type="entry name" value="Mito_Metabolite_Transporter"/>
</dbReference>
<sequence length="332" mass="37094">MLFSGLVTLAVIIMPSVPPAKPDLPLPKYVDSLWCIYVVSVVAAWNAEFLTYPLDLIKTRLQIQGELNKNGGKVPYRGMMATALGITREEGVHRLWQGVHAAFARHMVYSGTRIMTYKALKEKVFKQSSTDEYFPLWKSALCGVSAGALAQYIASPADLVKVQLQMEGRRRLMGFPPRVNGIFDAFNKVWMTGGVRGLWKGSVPNVQRAALVNLGDLTTYDFAKRFILRHTTLPDNHLVHVMASCCAGFVAASMGTPADVIKTRVMNQPLDDRGRGLLYSSSIDCLKKTVHTEGLEALYKGFVPIWMRMAPWSLSFWLTYEEVLRLMGAKSW</sequence>
<keyword evidence="4 10" id="KW-0812">Transmembrane</keyword>
<dbReference type="GO" id="GO:0005743">
    <property type="term" value="C:mitochondrial inner membrane"/>
    <property type="evidence" value="ECO:0007669"/>
    <property type="project" value="UniProtKB-SubCell"/>
</dbReference>
<dbReference type="FunFam" id="1.50.40.10:FF:000062">
    <property type="entry name" value="mitochondrial uncoupling protein 3"/>
    <property type="match status" value="1"/>
</dbReference>
<evidence type="ECO:0000256" key="7">
    <source>
        <dbReference type="ARBA" id="ARBA00022989"/>
    </source>
</evidence>
<keyword evidence="8" id="KW-0496">Mitochondrion</keyword>
<dbReference type="SUPFAM" id="SSF103506">
    <property type="entry name" value="Mitochondrial carrier"/>
    <property type="match status" value="1"/>
</dbReference>
<name>A0AAR5PJ14_DENPD</name>
<comment type="subcellular location">
    <subcellularLocation>
        <location evidence="1">Mitochondrion inner membrane</location>
        <topology evidence="1">Multi-pass membrane protein</topology>
    </subcellularLocation>
</comment>
<dbReference type="PROSITE" id="PS50920">
    <property type="entry name" value="SOLCAR"/>
    <property type="match status" value="3"/>
</dbReference>
<dbReference type="GO" id="GO:0055085">
    <property type="term" value="P:transmembrane transport"/>
    <property type="evidence" value="ECO:0007669"/>
    <property type="project" value="InterPro"/>
</dbReference>
<evidence type="ECO:0000256" key="4">
    <source>
        <dbReference type="ARBA" id="ARBA00022692"/>
    </source>
</evidence>
<evidence type="ECO:0000256" key="9">
    <source>
        <dbReference type="ARBA" id="ARBA00023136"/>
    </source>
</evidence>
<organism evidence="13 14">
    <name type="scientific">Dendroctonus ponderosae</name>
    <name type="common">Mountain pine beetle</name>
    <dbReference type="NCBI Taxonomy" id="77166"/>
    <lineage>
        <taxon>Eukaryota</taxon>
        <taxon>Metazoa</taxon>
        <taxon>Ecdysozoa</taxon>
        <taxon>Arthropoda</taxon>
        <taxon>Hexapoda</taxon>
        <taxon>Insecta</taxon>
        <taxon>Pterygota</taxon>
        <taxon>Neoptera</taxon>
        <taxon>Endopterygota</taxon>
        <taxon>Coleoptera</taxon>
        <taxon>Polyphaga</taxon>
        <taxon>Cucujiformia</taxon>
        <taxon>Curculionidae</taxon>
        <taxon>Scolytinae</taxon>
        <taxon>Dendroctonus</taxon>
    </lineage>
</organism>
<dbReference type="EnsemblMetazoa" id="XM_019905323.1">
    <property type="protein sequence ID" value="XP_019760882.1"/>
    <property type="gene ID" value="LOC109538192"/>
</dbReference>
<feature type="chain" id="PRO_5043467845" description="Mitochondrial uncoupling protein 4" evidence="12">
    <location>
        <begin position="23"/>
        <end position="332"/>
    </location>
</feature>
<accession>A0AAR5PJ14</accession>
<keyword evidence="6" id="KW-0999">Mitochondrion inner membrane</keyword>
<keyword evidence="3 11" id="KW-0813">Transport</keyword>
<keyword evidence="9 10" id="KW-0472">Membrane</keyword>
<evidence type="ECO:0000256" key="12">
    <source>
        <dbReference type="SAM" id="SignalP"/>
    </source>
</evidence>
<evidence type="ECO:0000256" key="10">
    <source>
        <dbReference type="PROSITE-ProRule" id="PRU00282"/>
    </source>
</evidence>
<feature type="signal peptide" evidence="12">
    <location>
        <begin position="1"/>
        <end position="22"/>
    </location>
</feature>
<dbReference type="AlphaFoldDB" id="A0AAR5PJ14"/>
<keyword evidence="12" id="KW-0732">Signal</keyword>
<evidence type="ECO:0000256" key="1">
    <source>
        <dbReference type="ARBA" id="ARBA00004448"/>
    </source>
</evidence>
<feature type="repeat" description="Solcar" evidence="10">
    <location>
        <begin position="134"/>
        <end position="226"/>
    </location>
</feature>
<evidence type="ECO:0000313" key="13">
    <source>
        <dbReference type="EnsemblMetazoa" id="XP_019760882.1"/>
    </source>
</evidence>
<keyword evidence="7" id="KW-1133">Transmembrane helix</keyword>
<dbReference type="Proteomes" id="UP000019118">
    <property type="component" value="Unassembled WGS sequence"/>
</dbReference>
<dbReference type="InterPro" id="IPR023395">
    <property type="entry name" value="MCP_dom_sf"/>
</dbReference>
<evidence type="ECO:0000256" key="2">
    <source>
        <dbReference type="ARBA" id="ARBA00006375"/>
    </source>
</evidence>
<dbReference type="PANTHER" id="PTHR45618">
    <property type="entry name" value="MITOCHONDRIAL DICARBOXYLATE CARRIER-RELATED"/>
    <property type="match status" value="1"/>
</dbReference>
<feature type="repeat" description="Solcar" evidence="10">
    <location>
        <begin position="235"/>
        <end position="326"/>
    </location>
</feature>
<comment type="similarity">
    <text evidence="2 11">Belongs to the mitochondrial carrier (TC 2.A.29) family.</text>
</comment>
<evidence type="ECO:0000256" key="6">
    <source>
        <dbReference type="ARBA" id="ARBA00022792"/>
    </source>
</evidence>
<dbReference type="InterPro" id="IPR018108">
    <property type="entry name" value="MCP_transmembrane"/>
</dbReference>
<dbReference type="Gene3D" id="1.50.40.10">
    <property type="entry name" value="Mitochondrial carrier domain"/>
    <property type="match status" value="1"/>
</dbReference>
<dbReference type="Pfam" id="PF00153">
    <property type="entry name" value="Mito_carr"/>
    <property type="match status" value="3"/>
</dbReference>
<proteinExistence type="inferred from homology"/>
<evidence type="ECO:0000313" key="14">
    <source>
        <dbReference type="Proteomes" id="UP000019118"/>
    </source>
</evidence>
<reference evidence="14" key="1">
    <citation type="journal article" date="2013" name="Genome Biol.">
        <title>Draft genome of the mountain pine beetle, Dendroctonus ponderosae Hopkins, a major forest pest.</title>
        <authorList>
            <person name="Keeling C.I."/>
            <person name="Yuen M.M."/>
            <person name="Liao N.Y."/>
            <person name="Docking T.R."/>
            <person name="Chan S.K."/>
            <person name="Taylor G.A."/>
            <person name="Palmquist D.L."/>
            <person name="Jackman S.D."/>
            <person name="Nguyen A."/>
            <person name="Li M."/>
            <person name="Henderson H."/>
            <person name="Janes J.K."/>
            <person name="Zhao Y."/>
            <person name="Pandoh P."/>
            <person name="Moore R."/>
            <person name="Sperling F.A."/>
            <person name="Huber D.P."/>
            <person name="Birol I."/>
            <person name="Jones S.J."/>
            <person name="Bohlmann J."/>
        </authorList>
    </citation>
    <scope>NUCLEOTIDE SEQUENCE</scope>
</reference>
<feature type="repeat" description="Solcar" evidence="10">
    <location>
        <begin position="31"/>
        <end position="123"/>
    </location>
</feature>
<evidence type="ECO:0000256" key="3">
    <source>
        <dbReference type="ARBA" id="ARBA00022448"/>
    </source>
</evidence>
<evidence type="ECO:0008006" key="15">
    <source>
        <dbReference type="Google" id="ProtNLM"/>
    </source>
</evidence>
<dbReference type="InterPro" id="IPR002067">
    <property type="entry name" value="MCP"/>
</dbReference>
<evidence type="ECO:0000256" key="5">
    <source>
        <dbReference type="ARBA" id="ARBA00022737"/>
    </source>
</evidence>
<protein>
    <recommendedName>
        <fullName evidence="15">Mitochondrial uncoupling protein 4</fullName>
    </recommendedName>
</protein>
<keyword evidence="5" id="KW-0677">Repeat</keyword>
<evidence type="ECO:0000256" key="8">
    <source>
        <dbReference type="ARBA" id="ARBA00023128"/>
    </source>
</evidence>
<dbReference type="PRINTS" id="PR00784">
    <property type="entry name" value="MTUNCOUPLING"/>
</dbReference>
<reference evidence="13" key="2">
    <citation type="submission" date="2024-08" db="UniProtKB">
        <authorList>
            <consortium name="EnsemblMetazoa"/>
        </authorList>
    </citation>
    <scope>IDENTIFICATION</scope>
</reference>
<keyword evidence="14" id="KW-1185">Reference proteome</keyword>